<sequence>MTVTLKLIIISSLLICTLDGFPMRKRTRYTTLPGQPPNIHFVVKQSENTAEQTACEGKLGLLPGTNTKCHTAEIIKVPPRSQNDCPNNQKKDAKGRCRPSWN</sequence>
<name>A0AAN8NL02_POLSC</name>
<evidence type="ECO:0000313" key="3">
    <source>
        <dbReference type="EMBL" id="KAK6620559.1"/>
    </source>
</evidence>
<organism evidence="3 6">
    <name type="scientific">Polyplax serrata</name>
    <name type="common">Common mouse louse</name>
    <dbReference type="NCBI Taxonomy" id="468196"/>
    <lineage>
        <taxon>Eukaryota</taxon>
        <taxon>Metazoa</taxon>
        <taxon>Ecdysozoa</taxon>
        <taxon>Arthropoda</taxon>
        <taxon>Hexapoda</taxon>
        <taxon>Insecta</taxon>
        <taxon>Pterygota</taxon>
        <taxon>Neoptera</taxon>
        <taxon>Paraneoptera</taxon>
        <taxon>Psocodea</taxon>
        <taxon>Troctomorpha</taxon>
        <taxon>Phthiraptera</taxon>
        <taxon>Anoplura</taxon>
        <taxon>Polyplacidae</taxon>
        <taxon>Polyplax</taxon>
    </lineage>
</organism>
<reference evidence="3 6" key="1">
    <citation type="submission" date="2023-10" db="EMBL/GenBank/DDBJ databases">
        <title>Genomes of two closely related lineages of the louse Polyplax serrata with different host specificities.</title>
        <authorList>
            <person name="Martinu J."/>
            <person name="Tarabai H."/>
            <person name="Stefka J."/>
            <person name="Hypsa V."/>
        </authorList>
    </citation>
    <scope>NUCLEOTIDE SEQUENCE [LARGE SCALE GENOMIC DNA]</scope>
    <source>
        <strain evidence="4">98ZLc_SE</strain>
        <strain evidence="3">HR10_N</strain>
    </source>
</reference>
<keyword evidence="2" id="KW-0732">Signal</keyword>
<feature type="region of interest" description="Disordered" evidence="1">
    <location>
        <begin position="78"/>
        <end position="102"/>
    </location>
</feature>
<comment type="caution">
    <text evidence="3">The sequence shown here is derived from an EMBL/GenBank/DDBJ whole genome shotgun (WGS) entry which is preliminary data.</text>
</comment>
<evidence type="ECO:0008006" key="7">
    <source>
        <dbReference type="Google" id="ProtNLM"/>
    </source>
</evidence>
<dbReference type="AlphaFoldDB" id="A0AAN8NL02"/>
<feature type="signal peptide" evidence="2">
    <location>
        <begin position="1"/>
        <end position="20"/>
    </location>
</feature>
<evidence type="ECO:0000256" key="2">
    <source>
        <dbReference type="SAM" id="SignalP"/>
    </source>
</evidence>
<gene>
    <name evidence="3" type="ORF">RUM43_010851</name>
    <name evidence="4" type="ORF">RUM44_013202</name>
</gene>
<dbReference type="Proteomes" id="UP001372834">
    <property type="component" value="Unassembled WGS sequence"/>
</dbReference>
<dbReference type="Proteomes" id="UP001359485">
    <property type="component" value="Unassembled WGS sequence"/>
</dbReference>
<keyword evidence="5" id="KW-1185">Reference proteome</keyword>
<feature type="chain" id="PRO_5042869172" description="Secreted protein" evidence="2">
    <location>
        <begin position="21"/>
        <end position="102"/>
    </location>
</feature>
<dbReference type="EMBL" id="JAWJWE010000039">
    <property type="protein sequence ID" value="KAK6620559.1"/>
    <property type="molecule type" value="Genomic_DNA"/>
</dbReference>
<evidence type="ECO:0000313" key="5">
    <source>
        <dbReference type="Proteomes" id="UP001359485"/>
    </source>
</evidence>
<evidence type="ECO:0000313" key="4">
    <source>
        <dbReference type="EMBL" id="KAK6641490.1"/>
    </source>
</evidence>
<proteinExistence type="predicted"/>
<evidence type="ECO:0000256" key="1">
    <source>
        <dbReference type="SAM" id="MobiDB-lite"/>
    </source>
</evidence>
<dbReference type="EMBL" id="JAWJWF010000001">
    <property type="protein sequence ID" value="KAK6641490.1"/>
    <property type="molecule type" value="Genomic_DNA"/>
</dbReference>
<protein>
    <recommendedName>
        <fullName evidence="7">Secreted protein</fullName>
    </recommendedName>
</protein>
<evidence type="ECO:0000313" key="6">
    <source>
        <dbReference type="Proteomes" id="UP001372834"/>
    </source>
</evidence>
<accession>A0AAN8NL02</accession>